<dbReference type="EMBL" id="CANHGI010000003">
    <property type="protein sequence ID" value="CAI5446340.1"/>
    <property type="molecule type" value="Genomic_DNA"/>
</dbReference>
<evidence type="ECO:0000313" key="1">
    <source>
        <dbReference type="EMBL" id="CAI5446340.1"/>
    </source>
</evidence>
<sequence length="140" mass="16200">METPLISDNAKEIDALNSAVIGLIRQTYGYMTRSDRLLVYDILLNGIRDIHFVLTNFQVRGNLDERLHTPDVTQNSSWRPFFRRLQNLATCACILADSVHSDPEEESVELTALYRVKFVLRLMLSKVSLVRELLDFCYDF</sequence>
<keyword evidence="2" id="KW-1185">Reference proteome</keyword>
<comment type="caution">
    <text evidence="1">The sequence shown here is derived from an EMBL/GenBank/DDBJ whole genome shotgun (WGS) entry which is preliminary data.</text>
</comment>
<gene>
    <name evidence="1" type="ORF">CAMP_LOCUS8977</name>
</gene>
<evidence type="ECO:0000313" key="2">
    <source>
        <dbReference type="Proteomes" id="UP001152747"/>
    </source>
</evidence>
<dbReference type="Proteomes" id="UP001152747">
    <property type="component" value="Unassembled WGS sequence"/>
</dbReference>
<dbReference type="AlphaFoldDB" id="A0A9P1IKL5"/>
<dbReference type="OrthoDB" id="10617604at2759"/>
<organism evidence="1 2">
    <name type="scientific">Caenorhabditis angaria</name>
    <dbReference type="NCBI Taxonomy" id="860376"/>
    <lineage>
        <taxon>Eukaryota</taxon>
        <taxon>Metazoa</taxon>
        <taxon>Ecdysozoa</taxon>
        <taxon>Nematoda</taxon>
        <taxon>Chromadorea</taxon>
        <taxon>Rhabditida</taxon>
        <taxon>Rhabditina</taxon>
        <taxon>Rhabditomorpha</taxon>
        <taxon>Rhabditoidea</taxon>
        <taxon>Rhabditidae</taxon>
        <taxon>Peloderinae</taxon>
        <taxon>Caenorhabditis</taxon>
    </lineage>
</organism>
<accession>A0A9P1IKL5</accession>
<reference evidence="1" key="1">
    <citation type="submission" date="2022-11" db="EMBL/GenBank/DDBJ databases">
        <authorList>
            <person name="Kikuchi T."/>
        </authorList>
    </citation>
    <scope>NUCLEOTIDE SEQUENCE</scope>
    <source>
        <strain evidence="1">PS1010</strain>
    </source>
</reference>
<name>A0A9P1IKL5_9PELO</name>
<proteinExistence type="predicted"/>
<protein>
    <submittedName>
        <fullName evidence="1">Uncharacterized protein</fullName>
    </submittedName>
</protein>